<reference evidence="3" key="1">
    <citation type="submission" date="2020-05" db="EMBL/GenBank/DDBJ databases">
        <title>Mycena genomes resolve the evolution of fungal bioluminescence.</title>
        <authorList>
            <person name="Tsai I.J."/>
        </authorList>
    </citation>
    <scope>NUCLEOTIDE SEQUENCE</scope>
    <source>
        <strain evidence="3">CCC161011</strain>
    </source>
</reference>
<feature type="signal peptide" evidence="2">
    <location>
        <begin position="1"/>
        <end position="32"/>
    </location>
</feature>
<evidence type="ECO:0000313" key="4">
    <source>
        <dbReference type="Proteomes" id="UP000620124"/>
    </source>
</evidence>
<dbReference type="AlphaFoldDB" id="A0A8H6YEY6"/>
<dbReference type="OrthoDB" id="3062325at2759"/>
<comment type="caution">
    <text evidence="3">The sequence shown here is derived from an EMBL/GenBank/DDBJ whole genome shotgun (WGS) entry which is preliminary data.</text>
</comment>
<dbReference type="Proteomes" id="UP000620124">
    <property type="component" value="Unassembled WGS sequence"/>
</dbReference>
<organism evidence="3 4">
    <name type="scientific">Mycena venus</name>
    <dbReference type="NCBI Taxonomy" id="2733690"/>
    <lineage>
        <taxon>Eukaryota</taxon>
        <taxon>Fungi</taxon>
        <taxon>Dikarya</taxon>
        <taxon>Basidiomycota</taxon>
        <taxon>Agaricomycotina</taxon>
        <taxon>Agaricomycetes</taxon>
        <taxon>Agaricomycetidae</taxon>
        <taxon>Agaricales</taxon>
        <taxon>Marasmiineae</taxon>
        <taxon>Mycenaceae</taxon>
        <taxon>Mycena</taxon>
    </lineage>
</organism>
<accession>A0A8H6YEY6</accession>
<protein>
    <submittedName>
        <fullName evidence="3">Uncharacterized protein</fullName>
    </submittedName>
</protein>
<name>A0A8H6YEY6_9AGAR</name>
<dbReference type="Gene3D" id="2.60.120.260">
    <property type="entry name" value="Galactose-binding domain-like"/>
    <property type="match status" value="2"/>
</dbReference>
<dbReference type="EMBL" id="JACAZI010000006">
    <property type="protein sequence ID" value="KAF7358478.1"/>
    <property type="molecule type" value="Genomic_DNA"/>
</dbReference>
<evidence type="ECO:0000256" key="1">
    <source>
        <dbReference type="SAM" id="MobiDB-lite"/>
    </source>
</evidence>
<feature type="chain" id="PRO_5034673208" evidence="2">
    <location>
        <begin position="33"/>
        <end position="405"/>
    </location>
</feature>
<feature type="region of interest" description="Disordered" evidence="1">
    <location>
        <begin position="386"/>
        <end position="405"/>
    </location>
</feature>
<keyword evidence="2" id="KW-0732">Signal</keyword>
<evidence type="ECO:0000313" key="3">
    <source>
        <dbReference type="EMBL" id="KAF7358478.1"/>
    </source>
</evidence>
<proteinExistence type="predicted"/>
<keyword evidence="4" id="KW-1185">Reference proteome</keyword>
<sequence length="405" mass="42337">MSFPHPTHELPLTPAQFFLFLFFSLDVSSILARPSLGSEHARSQHTVIKRDAFSDSGLALASWIWLTEPNLLTTAPVGAVAFIKTFHTPSGKTAATAQIAMTADNNFTLYVNGQPVGASLDSWEDAQVFDAALNASVNIFSVLAVNDGSTAPSSANPAGLLAAIHIKYTDGSNDTVLSDSTWLVSGTVPADFPLPADLSSFSPAEVATKYGAGPWGTSVVIPSTVSDSLNLTGSTWIWSTSNAGANAPVGNVGFRKTVAVPSGKTASWATVILSVDNSFDLYVNGLYIGSPPFDNNAPGSVSSWEYAQRFNVTLNPSTNIFTVVGKNFPPQQTGGTSGAGLIAALLIQYTDGSSDIVRTDATWLTGPFTSFAFIPGSGGLHPGVLDPTGILRGRRRGAKLGSPTH</sequence>
<evidence type="ECO:0000256" key="2">
    <source>
        <dbReference type="SAM" id="SignalP"/>
    </source>
</evidence>
<gene>
    <name evidence="3" type="ORF">MVEN_00898300</name>
</gene>